<dbReference type="PIRSF" id="PIRSF000414">
    <property type="entry name" value="AICARFT_IMPCHas"/>
    <property type="match status" value="1"/>
</dbReference>
<comment type="similarity">
    <text evidence="3">Belongs to the PurH family.</text>
</comment>
<keyword evidence="5" id="KW-0658">Purine biosynthesis</keyword>
<keyword evidence="6" id="KW-0378">Hydrolase</keyword>
<evidence type="ECO:0000313" key="9">
    <source>
        <dbReference type="EMBL" id="OGZ54182.1"/>
    </source>
</evidence>
<dbReference type="SUPFAM" id="SSF53927">
    <property type="entry name" value="Cytidine deaminase-like"/>
    <property type="match status" value="1"/>
</dbReference>
<dbReference type="CDD" id="cd01421">
    <property type="entry name" value="IMPCH"/>
    <property type="match status" value="1"/>
</dbReference>
<dbReference type="Pfam" id="PF02142">
    <property type="entry name" value="MGS"/>
    <property type="match status" value="1"/>
</dbReference>
<dbReference type="Pfam" id="PF01808">
    <property type="entry name" value="AICARFT_IMPCHas"/>
    <property type="match status" value="1"/>
</dbReference>
<dbReference type="STRING" id="1802126.A3B25_00695"/>
<dbReference type="UniPathway" id="UPA00074">
    <property type="reaction ID" value="UER00133"/>
</dbReference>
<comment type="pathway">
    <text evidence="1">Purine metabolism; IMP biosynthesis via de novo pathway; IMP from 5-formamido-1-(5-phospho-D-ribosyl)imidazole-4-carboxamide: step 1/1.</text>
</comment>
<evidence type="ECO:0000259" key="8">
    <source>
        <dbReference type="PROSITE" id="PS51855"/>
    </source>
</evidence>
<sequence length="531" mass="57118">MKALLSVYNKDGIVEFAQELIDLGWGIISSGGTAAVLKKAGLAVQDVAEVTGRGSILGHRVVTLTPEIHGGLLATAEHTEELQRLGFPWIGLVCVDLYPLKDEVCKLEATRESIIEQTDIGGPTLLRSAAKGRRIVIADPADRSAVIQWLKIGRPNNSDFITRLVAKAEGIVADYCLESARFHSARTIDGFVGAQVHECKYGENPCQAGAGLFTLNSGDPLALDRFELVGGDEPSLINFTDADRLLQTMTHIAAGFDVNFGTVPCIAIGVKHGNACGAAVADSPLTALERMIDGDVTAIFGGFVMTNFPIVADEAVILRRYRMGGGEAKRMLDGVIAPAFSENATEVLARTKTGKCRMFQNPALQDLTKNSLDFAPRFRMVRGGFLRQSNYTFVLDFAHPEFEVSGLGFFADVKRDMVLAWGVGSTSTSNTITLVRDGQLIGNAVGQQSRVDAARLALDRARNYDVRGAVAYSDSFFPFDDGPKVLVGAGTRAVFASRGSAKDEEVKKVFADAGVLFCTLPDRVCRGFYGH</sequence>
<evidence type="ECO:0000256" key="6">
    <source>
        <dbReference type="ARBA" id="ARBA00022801"/>
    </source>
</evidence>
<dbReference type="PANTHER" id="PTHR11692">
    <property type="entry name" value="BIFUNCTIONAL PURINE BIOSYNTHESIS PROTEIN PURH"/>
    <property type="match status" value="1"/>
</dbReference>
<dbReference type="GO" id="GO:0006189">
    <property type="term" value="P:'de novo' IMP biosynthetic process"/>
    <property type="evidence" value="ECO:0007669"/>
    <property type="project" value="UniProtKB-UniPathway"/>
</dbReference>
<gene>
    <name evidence="9" type="ORF">A3B25_00695</name>
</gene>
<comment type="caution">
    <text evidence="9">The sequence shown here is derived from an EMBL/GenBank/DDBJ whole genome shotgun (WGS) entry which is preliminary data.</text>
</comment>
<evidence type="ECO:0000313" key="10">
    <source>
        <dbReference type="Proteomes" id="UP000179106"/>
    </source>
</evidence>
<evidence type="ECO:0000256" key="2">
    <source>
        <dbReference type="ARBA" id="ARBA00004954"/>
    </source>
</evidence>
<evidence type="ECO:0000256" key="3">
    <source>
        <dbReference type="ARBA" id="ARBA00007667"/>
    </source>
</evidence>
<name>A0A1G2GVE9_9BACT</name>
<dbReference type="SUPFAM" id="SSF52335">
    <property type="entry name" value="Methylglyoxal synthase-like"/>
    <property type="match status" value="1"/>
</dbReference>
<evidence type="ECO:0000256" key="4">
    <source>
        <dbReference type="ARBA" id="ARBA00022679"/>
    </source>
</evidence>
<dbReference type="AlphaFoldDB" id="A0A1G2GVE9"/>
<dbReference type="InterPro" id="IPR016193">
    <property type="entry name" value="Cytidine_deaminase-like"/>
</dbReference>
<evidence type="ECO:0000256" key="7">
    <source>
        <dbReference type="ARBA" id="ARBA00023268"/>
    </source>
</evidence>
<dbReference type="InterPro" id="IPR024051">
    <property type="entry name" value="AICAR_Tfase_dup_dom_sf"/>
</dbReference>
<dbReference type="GO" id="GO:0004643">
    <property type="term" value="F:phosphoribosylaminoimidazolecarboxamide formyltransferase activity"/>
    <property type="evidence" value="ECO:0007669"/>
    <property type="project" value="InterPro"/>
</dbReference>
<dbReference type="Gene3D" id="3.40.140.20">
    <property type="match status" value="2"/>
</dbReference>
<dbReference type="SMART" id="SM00851">
    <property type="entry name" value="MGS"/>
    <property type="match status" value="1"/>
</dbReference>
<dbReference type="EMBL" id="MHNW01000010">
    <property type="protein sequence ID" value="OGZ54182.1"/>
    <property type="molecule type" value="Genomic_DNA"/>
</dbReference>
<feature type="domain" description="MGS-like" evidence="8">
    <location>
        <begin position="1"/>
        <end position="140"/>
    </location>
</feature>
<dbReference type="PANTHER" id="PTHR11692:SF0">
    <property type="entry name" value="BIFUNCTIONAL PURINE BIOSYNTHESIS PROTEIN ATIC"/>
    <property type="match status" value="1"/>
</dbReference>
<dbReference type="GO" id="GO:0005829">
    <property type="term" value="C:cytosol"/>
    <property type="evidence" value="ECO:0007669"/>
    <property type="project" value="TreeGrafter"/>
</dbReference>
<reference evidence="9 10" key="1">
    <citation type="journal article" date="2016" name="Nat. Commun.">
        <title>Thousands of microbial genomes shed light on interconnected biogeochemical processes in an aquifer system.</title>
        <authorList>
            <person name="Anantharaman K."/>
            <person name="Brown C.T."/>
            <person name="Hug L.A."/>
            <person name="Sharon I."/>
            <person name="Castelle C.J."/>
            <person name="Probst A.J."/>
            <person name="Thomas B.C."/>
            <person name="Singh A."/>
            <person name="Wilkins M.J."/>
            <person name="Karaoz U."/>
            <person name="Brodie E.L."/>
            <person name="Williams K.H."/>
            <person name="Hubbard S.S."/>
            <person name="Banfield J.F."/>
        </authorList>
    </citation>
    <scope>NUCLEOTIDE SEQUENCE [LARGE SCALE GENOMIC DNA]</scope>
</reference>
<evidence type="ECO:0000256" key="1">
    <source>
        <dbReference type="ARBA" id="ARBA00004844"/>
    </source>
</evidence>
<protein>
    <recommendedName>
        <fullName evidence="8">MGS-like domain-containing protein</fullName>
    </recommendedName>
</protein>
<comment type="pathway">
    <text evidence="2">Purine metabolism; IMP biosynthesis via de novo pathway; 5-formamido-1-(5-phospho-D-ribosyl)imidazole-4-carboxamide from 5-amino-1-(5-phospho-D-ribosyl)imidazole-4-carboxamide (10-formyl THF route): step 1/1.</text>
</comment>
<dbReference type="GO" id="GO:0003937">
    <property type="term" value="F:IMP cyclohydrolase activity"/>
    <property type="evidence" value="ECO:0007669"/>
    <property type="project" value="InterPro"/>
</dbReference>
<dbReference type="InterPro" id="IPR036914">
    <property type="entry name" value="MGS-like_dom_sf"/>
</dbReference>
<dbReference type="InterPro" id="IPR002695">
    <property type="entry name" value="PurH-like"/>
</dbReference>
<dbReference type="InterPro" id="IPR011607">
    <property type="entry name" value="MGS-like_dom"/>
</dbReference>
<organism evidence="9 10">
    <name type="scientific">Candidatus Ryanbacteria bacterium RIFCSPLOWO2_01_FULL_48_26</name>
    <dbReference type="NCBI Taxonomy" id="1802126"/>
    <lineage>
        <taxon>Bacteria</taxon>
        <taxon>Candidatus Ryaniibacteriota</taxon>
    </lineage>
</organism>
<keyword evidence="7" id="KW-0511">Multifunctional enzyme</keyword>
<proteinExistence type="inferred from homology"/>
<evidence type="ECO:0000256" key="5">
    <source>
        <dbReference type="ARBA" id="ARBA00022755"/>
    </source>
</evidence>
<accession>A0A1G2GVE9</accession>
<dbReference type="PROSITE" id="PS51855">
    <property type="entry name" value="MGS"/>
    <property type="match status" value="1"/>
</dbReference>
<dbReference type="Gene3D" id="3.40.50.1380">
    <property type="entry name" value="Methylglyoxal synthase-like domain"/>
    <property type="match status" value="1"/>
</dbReference>
<dbReference type="SMART" id="SM00798">
    <property type="entry name" value="AICARFT_IMPCHas"/>
    <property type="match status" value="1"/>
</dbReference>
<dbReference type="Proteomes" id="UP000179106">
    <property type="component" value="Unassembled WGS sequence"/>
</dbReference>
<keyword evidence="4" id="KW-0808">Transferase</keyword>